<comment type="caution">
    <text evidence="6">The sequence shown here is derived from an EMBL/GenBank/DDBJ whole genome shotgun (WGS) entry which is preliminary data.</text>
</comment>
<accession>A0A232F588</accession>
<dbReference type="Proteomes" id="UP000215335">
    <property type="component" value="Unassembled WGS sequence"/>
</dbReference>
<keyword evidence="7" id="KW-1185">Reference proteome</keyword>
<comment type="function">
    <text evidence="5">Subunit of TORC1 and TORC2, which regulate cell growth and survival in response to nutrient and hormonal signals.</text>
</comment>
<dbReference type="InterPro" id="IPR015943">
    <property type="entry name" value="WD40/YVTN_repeat-like_dom_sf"/>
</dbReference>
<evidence type="ECO:0000313" key="7">
    <source>
        <dbReference type="Proteomes" id="UP000215335"/>
    </source>
</evidence>
<feature type="non-terminal residue" evidence="6">
    <location>
        <position position="1"/>
    </location>
</feature>
<dbReference type="GO" id="GO:0005737">
    <property type="term" value="C:cytoplasm"/>
    <property type="evidence" value="ECO:0007669"/>
    <property type="project" value="UniProtKB-SubCell"/>
</dbReference>
<evidence type="ECO:0000256" key="2">
    <source>
        <dbReference type="ARBA" id="ARBA00022574"/>
    </source>
</evidence>
<sequence length="362" mass="41086">QVNALAVTPNKHVIAAAGYQHIRMYDLNSSNLNPIINYEGEDGKWMFTGGEDCSARIWDLRSNSFQCQRIFQVSAPVNSVFLHPNQAELIVGDQSGVIHLWDLRSDHNEQLNFENKTFSTFTKRAIAIRLIENDEKNFHIFDEACTVNKLPLAQTVREQYKNFFVNTLIPEPETSIQDIAINSDGTHMAAVNNKGHCFIWSLNGGIGDEPTKLSPRHKLNAHKGYALKCKFSPDSTILIVALVLTWCFLRYRVGKPMRDLISQQKAMMQLEMKRQLLVTTSSDETAKIWKTADFSEVQTLRHDVKRWVWDVAFTADSQFIFTGSSDGVARLWNIGTGTIKREYQGHQKVISALAFKDGNISF</sequence>
<dbReference type="Pfam" id="PF00400">
    <property type="entry name" value="WD40"/>
    <property type="match status" value="3"/>
</dbReference>
<feature type="repeat" description="WD" evidence="4">
    <location>
        <begin position="41"/>
        <end position="68"/>
    </location>
</feature>
<dbReference type="GO" id="GO:0031931">
    <property type="term" value="C:TORC1 complex"/>
    <property type="evidence" value="ECO:0007669"/>
    <property type="project" value="UniProtKB-UniRule"/>
</dbReference>
<keyword evidence="5" id="KW-0963">Cytoplasm</keyword>
<dbReference type="PROSITE" id="PS00678">
    <property type="entry name" value="WD_REPEATS_1"/>
    <property type="match status" value="1"/>
</dbReference>
<reference evidence="6 7" key="1">
    <citation type="journal article" date="2017" name="Curr. Biol.">
        <title>The Evolution of Venom by Co-option of Single-Copy Genes.</title>
        <authorList>
            <person name="Martinson E.O."/>
            <person name="Mrinalini"/>
            <person name="Kelkar Y.D."/>
            <person name="Chang C.H."/>
            <person name="Werren J.H."/>
        </authorList>
    </citation>
    <scope>NUCLEOTIDE SEQUENCE [LARGE SCALE GENOMIC DNA]</scope>
    <source>
        <strain evidence="6 7">Alberta</strain>
        <tissue evidence="6">Whole body</tissue>
    </source>
</reference>
<name>A0A232F588_9HYME</name>
<dbReference type="SMART" id="SM00320">
    <property type="entry name" value="WD40"/>
    <property type="match status" value="6"/>
</dbReference>
<dbReference type="InterPro" id="IPR019775">
    <property type="entry name" value="WD40_repeat_CS"/>
</dbReference>
<evidence type="ECO:0000256" key="4">
    <source>
        <dbReference type="PROSITE-ProRule" id="PRU00221"/>
    </source>
</evidence>
<dbReference type="InterPro" id="IPR001680">
    <property type="entry name" value="WD40_rpt"/>
</dbReference>
<dbReference type="InterPro" id="IPR036322">
    <property type="entry name" value="WD40_repeat_dom_sf"/>
</dbReference>
<dbReference type="InterPro" id="IPR020472">
    <property type="entry name" value="WD40_PAC1"/>
</dbReference>
<proteinExistence type="inferred from homology"/>
<evidence type="ECO:0000256" key="5">
    <source>
        <dbReference type="RuleBase" id="RU369068"/>
    </source>
</evidence>
<keyword evidence="3 5" id="KW-0677">Repeat</keyword>
<comment type="subcellular location">
    <subcellularLocation>
        <location evidence="5">Cytoplasm</location>
    </subcellularLocation>
</comment>
<dbReference type="AlphaFoldDB" id="A0A232F588"/>
<dbReference type="GO" id="GO:0031932">
    <property type="term" value="C:TORC2 complex"/>
    <property type="evidence" value="ECO:0007669"/>
    <property type="project" value="UniProtKB-UniRule"/>
</dbReference>
<comment type="subunit">
    <text evidence="5">Part of TORC1 complex. Part of the TORC2 complex.</text>
</comment>
<keyword evidence="2 4" id="KW-0853">WD repeat</keyword>
<protein>
    <recommendedName>
        <fullName evidence="5">Target of rapamycin complex subunit lst8</fullName>
        <shortName evidence="5">TORC subunit lst8</shortName>
    </recommendedName>
</protein>
<organism evidence="6 7">
    <name type="scientific">Trichomalopsis sarcophagae</name>
    <dbReference type="NCBI Taxonomy" id="543379"/>
    <lineage>
        <taxon>Eukaryota</taxon>
        <taxon>Metazoa</taxon>
        <taxon>Ecdysozoa</taxon>
        <taxon>Arthropoda</taxon>
        <taxon>Hexapoda</taxon>
        <taxon>Insecta</taxon>
        <taxon>Pterygota</taxon>
        <taxon>Neoptera</taxon>
        <taxon>Endopterygota</taxon>
        <taxon>Hymenoptera</taxon>
        <taxon>Apocrita</taxon>
        <taxon>Proctotrupomorpha</taxon>
        <taxon>Chalcidoidea</taxon>
        <taxon>Pteromalidae</taxon>
        <taxon>Pteromalinae</taxon>
        <taxon>Trichomalopsis</taxon>
    </lineage>
</organism>
<dbReference type="InterPro" id="IPR037588">
    <property type="entry name" value="MLST8"/>
</dbReference>
<dbReference type="PROSITE" id="PS50082">
    <property type="entry name" value="WD_REPEATS_2"/>
    <property type="match status" value="2"/>
</dbReference>
<feature type="repeat" description="WD" evidence="4">
    <location>
        <begin position="308"/>
        <end position="342"/>
    </location>
</feature>
<dbReference type="OrthoDB" id="400at2759"/>
<comment type="similarity">
    <text evidence="1 5">Belongs to the WD repeat LST8 family.</text>
</comment>
<dbReference type="STRING" id="543379.A0A232F588"/>
<dbReference type="PANTHER" id="PTHR19842:SF0">
    <property type="entry name" value="TARGET OF RAPAMYCIN COMPLEX SUBUNIT LST8"/>
    <property type="match status" value="1"/>
</dbReference>
<evidence type="ECO:0000313" key="6">
    <source>
        <dbReference type="EMBL" id="OXU25964.1"/>
    </source>
</evidence>
<evidence type="ECO:0000256" key="3">
    <source>
        <dbReference type="ARBA" id="ARBA00022737"/>
    </source>
</evidence>
<gene>
    <name evidence="6" type="ORF">TSAR_014683</name>
</gene>
<dbReference type="GO" id="GO:0032956">
    <property type="term" value="P:regulation of actin cytoskeleton organization"/>
    <property type="evidence" value="ECO:0007669"/>
    <property type="project" value="TreeGrafter"/>
</dbReference>
<dbReference type="EMBL" id="NNAY01000909">
    <property type="protein sequence ID" value="OXU25964.1"/>
    <property type="molecule type" value="Genomic_DNA"/>
</dbReference>
<dbReference type="Gene3D" id="2.130.10.10">
    <property type="entry name" value="YVTN repeat-like/Quinoprotein amine dehydrogenase"/>
    <property type="match status" value="3"/>
</dbReference>
<dbReference type="PANTHER" id="PTHR19842">
    <property type="entry name" value="G BETA-LIKE PROTEIN GBL"/>
    <property type="match status" value="1"/>
</dbReference>
<dbReference type="PRINTS" id="PR00320">
    <property type="entry name" value="GPROTEINBRPT"/>
</dbReference>
<evidence type="ECO:0000256" key="1">
    <source>
        <dbReference type="ARBA" id="ARBA00009890"/>
    </source>
</evidence>
<dbReference type="GO" id="GO:0031929">
    <property type="term" value="P:TOR signaling"/>
    <property type="evidence" value="ECO:0007669"/>
    <property type="project" value="UniProtKB-UniRule"/>
</dbReference>
<dbReference type="SUPFAM" id="SSF50978">
    <property type="entry name" value="WD40 repeat-like"/>
    <property type="match status" value="1"/>
</dbReference>